<dbReference type="InterPro" id="IPR001750">
    <property type="entry name" value="ND/Mrp_TM"/>
</dbReference>
<name>A0A0G2ZAR7_9BACT</name>
<dbReference type="NCBIfam" id="NF006419">
    <property type="entry name" value="PRK08668.1"/>
    <property type="match status" value="1"/>
</dbReference>
<evidence type="ECO:0000256" key="4">
    <source>
        <dbReference type="ARBA" id="ARBA00022989"/>
    </source>
</evidence>
<dbReference type="AlphaFoldDB" id="A0A0G2ZAR7"/>
<feature type="transmembrane region" description="Helical" evidence="8">
    <location>
        <begin position="191"/>
        <end position="217"/>
    </location>
</feature>
<feature type="transmembrane region" description="Helical" evidence="8">
    <location>
        <begin position="152"/>
        <end position="171"/>
    </location>
</feature>
<feature type="transmembrane region" description="Helical" evidence="8">
    <location>
        <begin position="594"/>
        <end position="610"/>
    </location>
</feature>
<evidence type="ECO:0000256" key="7">
    <source>
        <dbReference type="RuleBase" id="RU000320"/>
    </source>
</evidence>
<feature type="transmembrane region" description="Helical" evidence="8">
    <location>
        <begin position="98"/>
        <end position="117"/>
    </location>
</feature>
<dbReference type="PANTHER" id="PTHR42682:SF3">
    <property type="entry name" value="FORMATE HYDROGENLYASE SUBUNIT 3-RELATED"/>
    <property type="match status" value="1"/>
</dbReference>
<feature type="domain" description="NADH:quinone oxidoreductase/Mrp antiporter transmembrane" evidence="9">
    <location>
        <begin position="117"/>
        <end position="414"/>
    </location>
</feature>
<evidence type="ECO:0000259" key="9">
    <source>
        <dbReference type="Pfam" id="PF00361"/>
    </source>
</evidence>
<evidence type="ECO:0000313" key="11">
    <source>
        <dbReference type="Proteomes" id="UP000035159"/>
    </source>
</evidence>
<dbReference type="Pfam" id="PF00361">
    <property type="entry name" value="Proton_antipo_M"/>
    <property type="match status" value="1"/>
</dbReference>
<dbReference type="EMBL" id="CP011232">
    <property type="protein sequence ID" value="AKI96674.1"/>
    <property type="molecule type" value="Genomic_DNA"/>
</dbReference>
<dbReference type="GO" id="GO:0005886">
    <property type="term" value="C:plasma membrane"/>
    <property type="evidence" value="ECO:0007669"/>
    <property type="project" value="UniProtKB-SubCell"/>
</dbReference>
<feature type="transmembrane region" description="Helical" evidence="8">
    <location>
        <begin position="6"/>
        <end position="21"/>
    </location>
</feature>
<dbReference type="GO" id="GO:0016491">
    <property type="term" value="F:oxidoreductase activity"/>
    <property type="evidence" value="ECO:0007669"/>
    <property type="project" value="UniProtKB-KW"/>
</dbReference>
<dbReference type="PATRIC" id="fig|1330330.3.peg.258"/>
<feature type="transmembrane region" description="Helical" evidence="8">
    <location>
        <begin position="329"/>
        <end position="349"/>
    </location>
</feature>
<feature type="transmembrane region" description="Helical" evidence="8">
    <location>
        <begin position="123"/>
        <end position="140"/>
    </location>
</feature>
<protein>
    <submittedName>
        <fullName evidence="10">NADH dehydrogenase</fullName>
    </submittedName>
</protein>
<dbReference type="RefSeq" id="WP_047753809.1">
    <property type="nucleotide sequence ID" value="NZ_CAJUHA010000022.1"/>
</dbReference>
<feature type="transmembrane region" description="Helical" evidence="8">
    <location>
        <begin position="272"/>
        <end position="291"/>
    </location>
</feature>
<feature type="transmembrane region" description="Helical" evidence="8">
    <location>
        <begin position="229"/>
        <end position="252"/>
    </location>
</feature>
<feature type="transmembrane region" description="Helical" evidence="8">
    <location>
        <begin position="402"/>
        <end position="422"/>
    </location>
</feature>
<proteinExistence type="predicted"/>
<evidence type="ECO:0000256" key="8">
    <source>
        <dbReference type="SAM" id="Phobius"/>
    </source>
</evidence>
<reference evidence="10 11" key="1">
    <citation type="submission" date="2015-04" db="EMBL/GenBank/DDBJ databases">
        <title>Complete Genome Sequence of Kosmotoga pacifica SLHLJ1.</title>
        <authorList>
            <person name="Jiang L.J."/>
            <person name="Shao Z.Z."/>
            <person name="Jebbar M."/>
        </authorList>
    </citation>
    <scope>NUCLEOTIDE SEQUENCE [LARGE SCALE GENOMIC DNA]</scope>
    <source>
        <strain evidence="10 11">SLHLJ1</strain>
    </source>
</reference>
<feature type="transmembrane region" description="Helical" evidence="8">
    <location>
        <begin position="70"/>
        <end position="91"/>
    </location>
</feature>
<keyword evidence="2" id="KW-1003">Cell membrane</keyword>
<dbReference type="Proteomes" id="UP000035159">
    <property type="component" value="Chromosome"/>
</dbReference>
<evidence type="ECO:0000256" key="3">
    <source>
        <dbReference type="ARBA" id="ARBA00022692"/>
    </source>
</evidence>
<sequence>MELTGLLLAMVVASPVLYLLAKMSKMLAYVLLMIEEIAIFGILLLNKGVVSQYEWVELFGNLKLNFSITPLSWFLGTIVMLVIALTTLFMLPIKHKSAIKVFLFNIISAAALGAFFAADFFTLLIFVEIMTWATLIMIVQDRKYSWKEALKYVATGAVGSYSFMYAVFMLYKKFGTLEYSAVGQALSDTSSAFQITIYVLFGVMALAKSGAFPLHIWRRGAYSESPDEFTPVFAGVLSKIGDYVFFLTVILLPSVELFANMPALRGVPLPNYIMAALGGISIILGTVLAIRQEDAKKLMAYSSVANSGYFFLAFGIGGTYATIGGLMHILNHALATAAVFMAFAAVIYRTGTTELHKLGGLIFKMPFTFIAYLVGIISLAGIPPTSGFVSKWLIYQQLVRDGLPFLGFAAFFGSIGSFMYVFKPLTGIFLGQLKPEHREVKEAPLPMVIPMMLLTLLTVFWGILPSNAIAYINKIAEQVGTGTIEVTFSKIVAMTGEWDSVVVTTVFFVGFVIALIIFMMGKKAKQVELMDTYTGGEFIYTAELYHFVYKMYRPFDRMFENWPSMEDWLSSLSDKIKEFGALLRTLFYPKSPQGYVALGMLTLLVAFWWLR</sequence>
<keyword evidence="3 7" id="KW-0812">Transmembrane</keyword>
<keyword evidence="4 8" id="KW-1133">Transmembrane helix</keyword>
<comment type="subcellular location">
    <subcellularLocation>
        <location evidence="1">Cell membrane</location>
        <topology evidence="1">Multi-pass membrane protein</topology>
    </subcellularLocation>
    <subcellularLocation>
        <location evidence="7">Membrane</location>
        <topology evidence="7">Multi-pass membrane protein</topology>
    </subcellularLocation>
</comment>
<organism evidence="10 11">
    <name type="scientific">Kosmotoga pacifica</name>
    <dbReference type="NCBI Taxonomy" id="1330330"/>
    <lineage>
        <taxon>Bacteria</taxon>
        <taxon>Thermotogati</taxon>
        <taxon>Thermotogota</taxon>
        <taxon>Thermotogae</taxon>
        <taxon>Kosmotogales</taxon>
        <taxon>Kosmotogaceae</taxon>
        <taxon>Kosmotoga</taxon>
    </lineage>
</organism>
<keyword evidence="6 8" id="KW-0472">Membrane</keyword>
<dbReference type="OrthoDB" id="9807568at2"/>
<feature type="transmembrane region" description="Helical" evidence="8">
    <location>
        <begin position="28"/>
        <end position="50"/>
    </location>
</feature>
<evidence type="ECO:0000256" key="1">
    <source>
        <dbReference type="ARBA" id="ARBA00004651"/>
    </source>
</evidence>
<feature type="transmembrane region" description="Helical" evidence="8">
    <location>
        <begin position="501"/>
        <end position="520"/>
    </location>
</feature>
<feature type="transmembrane region" description="Helical" evidence="8">
    <location>
        <begin position="443"/>
        <end position="464"/>
    </location>
</feature>
<evidence type="ECO:0000256" key="5">
    <source>
        <dbReference type="ARBA" id="ARBA00023002"/>
    </source>
</evidence>
<evidence type="ECO:0000256" key="6">
    <source>
        <dbReference type="ARBA" id="ARBA00023136"/>
    </source>
</evidence>
<evidence type="ECO:0000256" key="2">
    <source>
        <dbReference type="ARBA" id="ARBA00022475"/>
    </source>
</evidence>
<feature type="transmembrane region" description="Helical" evidence="8">
    <location>
        <begin position="303"/>
        <end position="323"/>
    </location>
</feature>
<accession>A0A0G2ZAR7</accession>
<gene>
    <name evidence="10" type="ORF">IX53_01270</name>
</gene>
<dbReference type="STRING" id="1330330.IX53_01270"/>
<feature type="transmembrane region" description="Helical" evidence="8">
    <location>
        <begin position="361"/>
        <end position="382"/>
    </location>
</feature>
<keyword evidence="11" id="KW-1185">Reference proteome</keyword>
<keyword evidence="5" id="KW-0560">Oxidoreductase</keyword>
<dbReference type="InterPro" id="IPR052175">
    <property type="entry name" value="ComplexI-like_HydComp"/>
</dbReference>
<dbReference type="KEGG" id="kpf:IX53_01270"/>
<evidence type="ECO:0000313" key="10">
    <source>
        <dbReference type="EMBL" id="AKI96674.1"/>
    </source>
</evidence>
<dbReference type="PANTHER" id="PTHR42682">
    <property type="entry name" value="HYDROGENASE-4 COMPONENT F"/>
    <property type="match status" value="1"/>
</dbReference>